<dbReference type="EMBL" id="HACA01011391">
    <property type="protein sequence ID" value="CDW28752.1"/>
    <property type="molecule type" value="Transcribed_RNA"/>
</dbReference>
<accession>A0A0K2TSV1</accession>
<evidence type="ECO:0000313" key="1">
    <source>
        <dbReference type="EMBL" id="CDW28752.1"/>
    </source>
</evidence>
<proteinExistence type="predicted"/>
<dbReference type="AlphaFoldDB" id="A0A0K2TSV1"/>
<organism evidence="1">
    <name type="scientific">Lepeophtheirus salmonis</name>
    <name type="common">Salmon louse</name>
    <name type="synonym">Caligus salmonis</name>
    <dbReference type="NCBI Taxonomy" id="72036"/>
    <lineage>
        <taxon>Eukaryota</taxon>
        <taxon>Metazoa</taxon>
        <taxon>Ecdysozoa</taxon>
        <taxon>Arthropoda</taxon>
        <taxon>Crustacea</taxon>
        <taxon>Multicrustacea</taxon>
        <taxon>Hexanauplia</taxon>
        <taxon>Copepoda</taxon>
        <taxon>Siphonostomatoida</taxon>
        <taxon>Caligidae</taxon>
        <taxon>Lepeophtheirus</taxon>
    </lineage>
</organism>
<reference evidence="1" key="1">
    <citation type="submission" date="2014-05" db="EMBL/GenBank/DDBJ databases">
        <authorList>
            <person name="Chronopoulou M."/>
        </authorList>
    </citation>
    <scope>NUCLEOTIDE SEQUENCE</scope>
    <source>
        <tissue evidence="1">Whole organism</tissue>
    </source>
</reference>
<sequence length="113" mass="13505">SRAHISRGRINTRIEEWGLGSQNIEFLWKVLNFSWFTRLRKSRDFWALRIKGEFKEKTSHDLIDRLFMGPSDLFRVMKKCDKYWRPMGSSWESIMNNILHTMSSTNLLTLIHG</sequence>
<feature type="non-terminal residue" evidence="1">
    <location>
        <position position="1"/>
    </location>
</feature>
<protein>
    <submittedName>
        <fullName evidence="1">Uncharacterized protein</fullName>
    </submittedName>
</protein>
<name>A0A0K2TSV1_LEPSM</name>